<dbReference type="EMBL" id="BAND01000098">
    <property type="protein sequence ID" value="GAJ30016.1"/>
    <property type="molecule type" value="Genomic_DNA"/>
</dbReference>
<comment type="caution">
    <text evidence="1">The sequence shown here is derived from an EMBL/GenBank/DDBJ whole genome shotgun (WGS) entry which is preliminary data.</text>
</comment>
<protein>
    <recommendedName>
        <fullName evidence="3">Phage baseplate assembly protein V</fullName>
    </recommendedName>
</protein>
<evidence type="ECO:0008006" key="3">
    <source>
        <dbReference type="Google" id="ProtNLM"/>
    </source>
</evidence>
<dbReference type="InterPro" id="IPR044033">
    <property type="entry name" value="GpV-like_apex"/>
</dbReference>
<dbReference type="Proteomes" id="UP000019760">
    <property type="component" value="Unassembled WGS sequence"/>
</dbReference>
<organism evidence="1 2">
    <name type="scientific">Acidomonas methanolica NBRC 104435</name>
    <dbReference type="NCBI Taxonomy" id="1231351"/>
    <lineage>
        <taxon>Bacteria</taxon>
        <taxon>Pseudomonadati</taxon>
        <taxon>Pseudomonadota</taxon>
        <taxon>Alphaproteobacteria</taxon>
        <taxon>Acetobacterales</taxon>
        <taxon>Acetobacteraceae</taxon>
        <taxon>Acidomonas</taxon>
    </lineage>
</organism>
<evidence type="ECO:0000313" key="2">
    <source>
        <dbReference type="Proteomes" id="UP000019760"/>
    </source>
</evidence>
<accession>A0A023D883</accession>
<reference evidence="1 2" key="2">
    <citation type="journal article" date="2014" name="FEMS Microbiol. Lett.">
        <title>Draft genomic DNA sequence of the facultatively methylotrophic bacterium Acidomonas methanolica type strain MB58.</title>
        <authorList>
            <person name="Higashiura N."/>
            <person name="Hadano H."/>
            <person name="Hirakawa H."/>
            <person name="Matsutani M."/>
            <person name="Takabe S."/>
            <person name="Matsushita K."/>
            <person name="Azuma Y."/>
        </authorList>
    </citation>
    <scope>NUCLEOTIDE SEQUENCE [LARGE SCALE GENOMIC DNA]</scope>
    <source>
        <strain evidence="1 2">MB58</strain>
    </source>
</reference>
<reference evidence="2" key="1">
    <citation type="journal article" date="2014" name="FEMS Microbiol. Lett.">
        <title>Draft Genomic DNA Sequence of the Facultatively Methylotrophic Bacterium Acidomonas methanolica type strain MB58.</title>
        <authorList>
            <person name="Higashiura N."/>
            <person name="Hadano H."/>
            <person name="Hirakawa H."/>
            <person name="Matsutani M."/>
            <person name="Takabe S."/>
            <person name="Matsushita K."/>
            <person name="Azuma Y."/>
        </authorList>
    </citation>
    <scope>NUCLEOTIDE SEQUENCE [LARGE SCALE GENOMIC DNA]</scope>
    <source>
        <strain evidence="2">MB58</strain>
    </source>
</reference>
<dbReference type="Pfam" id="PF18946">
    <property type="entry name" value="Apex"/>
    <property type="match status" value="1"/>
</dbReference>
<keyword evidence="2" id="KW-1185">Reference proteome</keyword>
<dbReference type="AlphaFoldDB" id="A0A023D883"/>
<evidence type="ECO:0000313" key="1">
    <source>
        <dbReference type="EMBL" id="GAJ30016.1"/>
    </source>
</evidence>
<sequence length="116" mass="11913">MHVFANGGDPSDLVALVAHNPSVARMGDLAEGETVLYDRLGQAVYLKAGAIVQVDAAQQMVVRVAGQPVLTVTASGVQVQGTITATEDVVAGQISLQSHVHGNVQQGGDLTGKPQD</sequence>
<gene>
    <name evidence="1" type="ORF">Amme_099_001</name>
</gene>
<name>A0A023D883_ACIMT</name>
<proteinExistence type="predicted"/>